<dbReference type="EMBL" id="CAJVPW010000273">
    <property type="protein sequence ID" value="CAG8448555.1"/>
    <property type="molecule type" value="Genomic_DNA"/>
</dbReference>
<keyword evidence="2" id="KW-1185">Reference proteome</keyword>
<comment type="caution">
    <text evidence="1">The sequence shown here is derived from an EMBL/GenBank/DDBJ whole genome shotgun (WGS) entry which is preliminary data.</text>
</comment>
<accession>A0ACA9K2V7</accession>
<sequence>MPIIESDLSINKLSVFFFLDIRNEEPITFYILFGVTKIDSLPRNISDSIDKVQKLGYFFPVTLNRVTNKDAIISLTSHLANRKVGRIRMQESSKVEREDQRRKVIPTPPEQRIVARTQIEPWTKIL</sequence>
<dbReference type="Proteomes" id="UP000789366">
    <property type="component" value="Unassembled WGS sequence"/>
</dbReference>
<protein>
    <submittedName>
        <fullName evidence="1">14357_t:CDS:1</fullName>
    </submittedName>
</protein>
<evidence type="ECO:0000313" key="2">
    <source>
        <dbReference type="Proteomes" id="UP000789366"/>
    </source>
</evidence>
<name>A0ACA9K2V7_9GLOM</name>
<organism evidence="1 2">
    <name type="scientific">Cetraspora pellucida</name>
    <dbReference type="NCBI Taxonomy" id="1433469"/>
    <lineage>
        <taxon>Eukaryota</taxon>
        <taxon>Fungi</taxon>
        <taxon>Fungi incertae sedis</taxon>
        <taxon>Mucoromycota</taxon>
        <taxon>Glomeromycotina</taxon>
        <taxon>Glomeromycetes</taxon>
        <taxon>Diversisporales</taxon>
        <taxon>Gigasporaceae</taxon>
        <taxon>Cetraspora</taxon>
    </lineage>
</organism>
<proteinExistence type="predicted"/>
<evidence type="ECO:0000313" key="1">
    <source>
        <dbReference type="EMBL" id="CAG8448555.1"/>
    </source>
</evidence>
<gene>
    <name evidence="1" type="ORF">SPELUC_LOCUS659</name>
</gene>
<reference evidence="1" key="1">
    <citation type="submission" date="2021-06" db="EMBL/GenBank/DDBJ databases">
        <authorList>
            <person name="Kallberg Y."/>
            <person name="Tangrot J."/>
            <person name="Rosling A."/>
        </authorList>
    </citation>
    <scope>NUCLEOTIDE SEQUENCE</scope>
    <source>
        <strain evidence="1">28 12/20/2015</strain>
    </source>
</reference>